<evidence type="ECO:0000313" key="1">
    <source>
        <dbReference type="EMBL" id="KAK9997328.1"/>
    </source>
</evidence>
<dbReference type="EMBL" id="JAZDWU010000007">
    <property type="protein sequence ID" value="KAK9997328.1"/>
    <property type="molecule type" value="Genomic_DNA"/>
</dbReference>
<comment type="caution">
    <text evidence="1">The sequence shown here is derived from an EMBL/GenBank/DDBJ whole genome shotgun (WGS) entry which is preliminary data.</text>
</comment>
<protein>
    <recommendedName>
        <fullName evidence="3">DUF4283 domain-containing protein</fullName>
    </recommendedName>
</protein>
<reference evidence="1 2" key="1">
    <citation type="submission" date="2024-01" db="EMBL/GenBank/DDBJ databases">
        <title>A telomere-to-telomere, gap-free genome of sweet tea (Lithocarpus litseifolius).</title>
        <authorList>
            <person name="Zhou J."/>
        </authorList>
    </citation>
    <scope>NUCLEOTIDE SEQUENCE [LARGE SCALE GENOMIC DNA]</scope>
    <source>
        <strain evidence="1">Zhou-2022a</strain>
        <tissue evidence="1">Leaf</tissue>
    </source>
</reference>
<evidence type="ECO:0008006" key="3">
    <source>
        <dbReference type="Google" id="ProtNLM"/>
    </source>
</evidence>
<keyword evidence="2" id="KW-1185">Reference proteome</keyword>
<dbReference type="Proteomes" id="UP001459277">
    <property type="component" value="Unassembled WGS sequence"/>
</dbReference>
<sequence length="361" mass="40452">METIIKNQPWSFDKHLEEFSKLKDLVFDKTLFWVQVLDIAESIWETIGAVRRSPESTDDDGGNFIRELFTVDTTLPLCRGRVFKLENGEKSWVCFQYERAAPYQTGGRREILVPGYYGQVATTEKVSSEEGSPLVATAVGKSDTVTEDDKERINAVINSKGLVTVETSTEQAMKEIYSHNIKIPDFSLPDKTELILIENEALSTLTESNEGINSSLILAPDLEKMAEPNNMVETARSLGKETPCYHKSSLWDSTLTKIPGLSFKVNKFPSNPVGSVTCLRGDNEGRRYGSVTNYPTYSDHIQCVKGFMGDQVHGPTCLLSEDVKVFPNNFVKLLYSHVKRNDNRIAHSRARNALCIPDVQV</sequence>
<evidence type="ECO:0000313" key="2">
    <source>
        <dbReference type="Proteomes" id="UP001459277"/>
    </source>
</evidence>
<gene>
    <name evidence="1" type="ORF">SO802_022014</name>
</gene>
<name>A0AAW2CGV1_9ROSI</name>
<proteinExistence type="predicted"/>
<dbReference type="AlphaFoldDB" id="A0AAW2CGV1"/>
<organism evidence="1 2">
    <name type="scientific">Lithocarpus litseifolius</name>
    <dbReference type="NCBI Taxonomy" id="425828"/>
    <lineage>
        <taxon>Eukaryota</taxon>
        <taxon>Viridiplantae</taxon>
        <taxon>Streptophyta</taxon>
        <taxon>Embryophyta</taxon>
        <taxon>Tracheophyta</taxon>
        <taxon>Spermatophyta</taxon>
        <taxon>Magnoliopsida</taxon>
        <taxon>eudicotyledons</taxon>
        <taxon>Gunneridae</taxon>
        <taxon>Pentapetalae</taxon>
        <taxon>rosids</taxon>
        <taxon>fabids</taxon>
        <taxon>Fagales</taxon>
        <taxon>Fagaceae</taxon>
        <taxon>Lithocarpus</taxon>
    </lineage>
</organism>
<accession>A0AAW2CGV1</accession>